<reference evidence="1 2" key="1">
    <citation type="journal article" date="2015" name="Proc. Natl. Acad. Sci. U.S.A.">
        <title>The resurrection genome of Boea hygrometrica: A blueprint for survival of dehydration.</title>
        <authorList>
            <person name="Xiao L."/>
            <person name="Yang G."/>
            <person name="Zhang L."/>
            <person name="Yang X."/>
            <person name="Zhao S."/>
            <person name="Ji Z."/>
            <person name="Zhou Q."/>
            <person name="Hu M."/>
            <person name="Wang Y."/>
            <person name="Chen M."/>
            <person name="Xu Y."/>
            <person name="Jin H."/>
            <person name="Xiao X."/>
            <person name="Hu G."/>
            <person name="Bao F."/>
            <person name="Hu Y."/>
            <person name="Wan P."/>
            <person name="Li L."/>
            <person name="Deng X."/>
            <person name="Kuang T."/>
            <person name="Xiang C."/>
            <person name="Zhu J.K."/>
            <person name="Oliver M.J."/>
            <person name="He Y."/>
        </authorList>
    </citation>
    <scope>NUCLEOTIDE SEQUENCE [LARGE SCALE GENOMIC DNA]</scope>
    <source>
        <strain evidence="2">cv. XS01</strain>
    </source>
</reference>
<evidence type="ECO:0000313" key="2">
    <source>
        <dbReference type="Proteomes" id="UP000250235"/>
    </source>
</evidence>
<evidence type="ECO:0000313" key="1">
    <source>
        <dbReference type="EMBL" id="KZV52262.1"/>
    </source>
</evidence>
<evidence type="ECO:0008006" key="3">
    <source>
        <dbReference type="Google" id="ProtNLM"/>
    </source>
</evidence>
<keyword evidence="2" id="KW-1185">Reference proteome</keyword>
<name>A0A2Z7CYJ8_9LAMI</name>
<accession>A0A2Z7CYJ8</accession>
<gene>
    <name evidence="1" type="ORF">F511_14158</name>
</gene>
<feature type="non-terminal residue" evidence="1">
    <location>
        <position position="1"/>
    </location>
</feature>
<dbReference type="OrthoDB" id="1740797at2759"/>
<organism evidence="1 2">
    <name type="scientific">Dorcoceras hygrometricum</name>
    <dbReference type="NCBI Taxonomy" id="472368"/>
    <lineage>
        <taxon>Eukaryota</taxon>
        <taxon>Viridiplantae</taxon>
        <taxon>Streptophyta</taxon>
        <taxon>Embryophyta</taxon>
        <taxon>Tracheophyta</taxon>
        <taxon>Spermatophyta</taxon>
        <taxon>Magnoliopsida</taxon>
        <taxon>eudicotyledons</taxon>
        <taxon>Gunneridae</taxon>
        <taxon>Pentapetalae</taxon>
        <taxon>asterids</taxon>
        <taxon>lamiids</taxon>
        <taxon>Lamiales</taxon>
        <taxon>Gesneriaceae</taxon>
        <taxon>Didymocarpoideae</taxon>
        <taxon>Trichosporeae</taxon>
        <taxon>Loxocarpinae</taxon>
        <taxon>Dorcoceras</taxon>
    </lineage>
</organism>
<dbReference type="Proteomes" id="UP000250235">
    <property type="component" value="Unassembled WGS sequence"/>
</dbReference>
<sequence>GITEEKISLRSFPFFLADKAEDWLYYLSVTMWDDMKQQFLDKFFPVPRAANIR</sequence>
<proteinExistence type="predicted"/>
<protein>
    <recommendedName>
        <fullName evidence="3">Retrotransposon gag domain-containing protein</fullName>
    </recommendedName>
</protein>
<dbReference type="EMBL" id="KQ991137">
    <property type="protein sequence ID" value="KZV52262.1"/>
    <property type="molecule type" value="Genomic_DNA"/>
</dbReference>
<dbReference type="AlphaFoldDB" id="A0A2Z7CYJ8"/>